<evidence type="ECO:0000313" key="2">
    <source>
        <dbReference type="EMBL" id="MCI4684920.1"/>
    </source>
</evidence>
<reference evidence="2" key="1">
    <citation type="journal article" date="2022" name="ISME J.">
        <title>Identification of active gaseous-alkane degraders at natural gas seeps.</title>
        <authorList>
            <person name="Farhan Ul Haque M."/>
            <person name="Hernandez M."/>
            <person name="Crombie A.T."/>
            <person name="Murrell J.C."/>
        </authorList>
    </citation>
    <scope>NUCLEOTIDE SEQUENCE</scope>
    <source>
        <strain evidence="2">PC2</strain>
    </source>
</reference>
<feature type="domain" description="DUF6878" evidence="1">
    <location>
        <begin position="11"/>
        <end position="45"/>
    </location>
</feature>
<name>A0ABS9ZBQ7_9HYPH</name>
<accession>A0ABS9ZBQ7</accession>
<protein>
    <recommendedName>
        <fullName evidence="1">DUF6878 domain-containing protein</fullName>
    </recommendedName>
</protein>
<dbReference type="Proteomes" id="UP001139104">
    <property type="component" value="Unassembled WGS sequence"/>
</dbReference>
<proteinExistence type="predicted"/>
<dbReference type="InterPro" id="IPR049243">
    <property type="entry name" value="DUF6878"/>
</dbReference>
<dbReference type="EMBL" id="JAIVFP010000002">
    <property type="protein sequence ID" value="MCI4684920.1"/>
    <property type="molecule type" value="Genomic_DNA"/>
</dbReference>
<comment type="caution">
    <text evidence="2">The sequence shown here is derived from an EMBL/GenBank/DDBJ whole genome shotgun (WGS) entry which is preliminary data.</text>
</comment>
<evidence type="ECO:0000259" key="1">
    <source>
        <dbReference type="Pfam" id="PF21798"/>
    </source>
</evidence>
<gene>
    <name evidence="2" type="ORF">K2U94_19465</name>
</gene>
<sequence>MTDIPAEIVETRNALAARLAAAGFTEVVLCFSGCGDSGQLNDIGTNPELPLDPTLYSDLSNFGDDYLEATDVNWYDGDGGGGTLTFDLANKTFSSDVYWNETVTNTGFAENDPLPIGDFDAVAKATATSVQP</sequence>
<keyword evidence="3" id="KW-1185">Reference proteome</keyword>
<dbReference type="Pfam" id="PF21798">
    <property type="entry name" value="DUF6878"/>
    <property type="match status" value="1"/>
</dbReference>
<dbReference type="RefSeq" id="WP_243068953.1">
    <property type="nucleotide sequence ID" value="NZ_JAIVFK010000071.1"/>
</dbReference>
<organism evidence="2 3">
    <name type="scientific">Candidatus Rhodoblastus alkanivorans</name>
    <dbReference type="NCBI Taxonomy" id="2954117"/>
    <lineage>
        <taxon>Bacteria</taxon>
        <taxon>Pseudomonadati</taxon>
        <taxon>Pseudomonadota</taxon>
        <taxon>Alphaproteobacteria</taxon>
        <taxon>Hyphomicrobiales</taxon>
        <taxon>Rhodoblastaceae</taxon>
        <taxon>Rhodoblastus</taxon>
    </lineage>
</organism>
<evidence type="ECO:0000313" key="3">
    <source>
        <dbReference type="Proteomes" id="UP001139104"/>
    </source>
</evidence>